<evidence type="ECO:0000313" key="10">
    <source>
        <dbReference type="Proteomes" id="UP001500166"/>
    </source>
</evidence>
<evidence type="ECO:0000256" key="6">
    <source>
        <dbReference type="ARBA" id="ARBA00024536"/>
    </source>
</evidence>
<evidence type="ECO:0000256" key="5">
    <source>
        <dbReference type="ARBA" id="ARBA00023244"/>
    </source>
</evidence>
<feature type="binding site" evidence="7">
    <location>
        <position position="203"/>
    </location>
    <ligand>
        <name>Fe(2+)</name>
        <dbReference type="ChEBI" id="CHEBI:29033"/>
    </ligand>
</feature>
<evidence type="ECO:0000256" key="1">
    <source>
        <dbReference type="ARBA" id="ARBA00004744"/>
    </source>
</evidence>
<comment type="pathway">
    <text evidence="1 7">Porphyrin-containing compound metabolism; protoheme biosynthesis.</text>
</comment>
<evidence type="ECO:0000256" key="2">
    <source>
        <dbReference type="ARBA" id="ARBA00023004"/>
    </source>
</evidence>
<keyword evidence="3 7" id="KW-0350">Heme biosynthesis</keyword>
<proteinExistence type="inferred from homology"/>
<feature type="binding site" evidence="7">
    <location>
        <position position="72"/>
    </location>
    <ligand>
        <name>Fe-coproporphyrin III</name>
        <dbReference type="ChEBI" id="CHEBI:68438"/>
    </ligand>
</feature>
<gene>
    <name evidence="7" type="primary">cpfC</name>
    <name evidence="9" type="ORF">GCM10009824_12740</name>
</gene>
<dbReference type="InterPro" id="IPR033644">
    <property type="entry name" value="Ferrochelatase_C"/>
</dbReference>
<dbReference type="Pfam" id="PF00762">
    <property type="entry name" value="Ferrochelatase"/>
    <property type="match status" value="1"/>
</dbReference>
<sequence length="404" mass="44359">MAPLEQQVTNRLSAARAAEPRHFDAVILSSFGGPEGQEDVIPFLRNVTRGRGIPDERLEEVATHYRANGGVSPINAQNRALRDALEAELRRRGVDVPLLWANRNWDPYVADVLTECNERGYKDLLVLATSAFSGYSSCRQYREDYGMGLAELGLTDVMHVEKVRPYFDEVGFLTPSVEGLRDALATLRERIGEGKIEVLFTTHSVPDTDAHASGSERIEFEENSAYVAQHLAASRWIVEQLGDAMDNVNWQLVYQSRSGPPQIPWLEPDICDVIETLPDSGVQGVAVVPVGFVSDHMEVVWDLDTEAKDTAAEAGIAFERVATAGTHPAFVGALADAIEQRLGTETAPPRVSACGEGTWFDNCPADCCKKILRGQSEPRPTVAQTPLEQPIAVGMDEQGEVIYR</sequence>
<keyword evidence="4 7" id="KW-0456">Lyase</keyword>
<keyword evidence="10" id="KW-1185">Reference proteome</keyword>
<dbReference type="SUPFAM" id="SSF53800">
    <property type="entry name" value="Chelatase"/>
    <property type="match status" value="1"/>
</dbReference>
<accession>A0ABN2XRX6</accession>
<dbReference type="CDD" id="cd00419">
    <property type="entry name" value="Ferrochelatase_C"/>
    <property type="match status" value="1"/>
</dbReference>
<dbReference type="NCBIfam" id="NF000689">
    <property type="entry name" value="PRK00035.2-1"/>
    <property type="match status" value="1"/>
</dbReference>
<evidence type="ECO:0000313" key="9">
    <source>
        <dbReference type="EMBL" id="GAA2115047.1"/>
    </source>
</evidence>
<evidence type="ECO:0000256" key="8">
    <source>
        <dbReference type="RuleBase" id="RU004185"/>
    </source>
</evidence>
<feature type="binding site" evidence="7">
    <location>
        <position position="298"/>
    </location>
    <ligand>
        <name>Fe(2+)</name>
        <dbReference type="ChEBI" id="CHEBI:29033"/>
    </ligand>
</feature>
<dbReference type="Proteomes" id="UP001500166">
    <property type="component" value="Unassembled WGS sequence"/>
</dbReference>
<dbReference type="RefSeq" id="WP_344224162.1">
    <property type="nucleotide sequence ID" value="NZ_BAAAQA010000014.1"/>
</dbReference>
<evidence type="ECO:0000256" key="4">
    <source>
        <dbReference type="ARBA" id="ARBA00023239"/>
    </source>
</evidence>
<comment type="caution">
    <text evidence="9">The sequence shown here is derived from an EMBL/GenBank/DDBJ whole genome shotgun (WGS) entry which is preliminary data.</text>
</comment>
<dbReference type="EC" id="4.99.1.9" evidence="7"/>
<dbReference type="PANTHER" id="PTHR11108">
    <property type="entry name" value="FERROCHELATASE"/>
    <property type="match status" value="1"/>
</dbReference>
<dbReference type="InterPro" id="IPR033659">
    <property type="entry name" value="Ferrochelatase_N"/>
</dbReference>
<dbReference type="Gene3D" id="3.40.50.1400">
    <property type="match status" value="2"/>
</dbReference>
<dbReference type="EMBL" id="BAAAQA010000014">
    <property type="protein sequence ID" value="GAA2115047.1"/>
    <property type="molecule type" value="Genomic_DNA"/>
</dbReference>
<name>A0ABN2XRX6_9MICC</name>
<keyword evidence="2 7" id="KW-0408">Iron</keyword>
<comment type="function">
    <text evidence="7">Involved in coproporphyrin-dependent heme b biosynthesis. Catalyzes the insertion of ferrous iron into coproporphyrin III to form Fe-coproporphyrin III.</text>
</comment>
<comment type="similarity">
    <text evidence="7 8">Belongs to the ferrochelatase family.</text>
</comment>
<organism evidence="9 10">
    <name type="scientific">Kocuria atrinae</name>
    <dbReference type="NCBI Taxonomy" id="592377"/>
    <lineage>
        <taxon>Bacteria</taxon>
        <taxon>Bacillati</taxon>
        <taxon>Actinomycetota</taxon>
        <taxon>Actinomycetes</taxon>
        <taxon>Micrococcales</taxon>
        <taxon>Micrococcaceae</taxon>
        <taxon>Kocuria</taxon>
    </lineage>
</organism>
<comment type="catalytic activity">
    <reaction evidence="6">
        <text>Fe-coproporphyrin III + 2 H(+) = coproporphyrin III + Fe(2+)</text>
        <dbReference type="Rhea" id="RHEA:49572"/>
        <dbReference type="ChEBI" id="CHEBI:15378"/>
        <dbReference type="ChEBI" id="CHEBI:29033"/>
        <dbReference type="ChEBI" id="CHEBI:68438"/>
        <dbReference type="ChEBI" id="CHEBI:131725"/>
        <dbReference type="EC" id="4.99.1.9"/>
    </reaction>
    <physiologicalReaction direction="right-to-left" evidence="6">
        <dbReference type="Rhea" id="RHEA:49574"/>
    </physiologicalReaction>
</comment>
<dbReference type="HAMAP" id="MF_00323">
    <property type="entry name" value="Ferrochelatase"/>
    <property type="match status" value="1"/>
</dbReference>
<comment type="caution">
    <text evidence="7">Lacks conserved residue(s) required for the propagation of feature annotation.</text>
</comment>
<evidence type="ECO:0000256" key="3">
    <source>
        <dbReference type="ARBA" id="ARBA00023133"/>
    </source>
</evidence>
<reference evidence="9 10" key="1">
    <citation type="journal article" date="2019" name="Int. J. Syst. Evol. Microbiol.">
        <title>The Global Catalogue of Microorganisms (GCM) 10K type strain sequencing project: providing services to taxonomists for standard genome sequencing and annotation.</title>
        <authorList>
            <consortium name="The Broad Institute Genomics Platform"/>
            <consortium name="The Broad Institute Genome Sequencing Center for Infectious Disease"/>
            <person name="Wu L."/>
            <person name="Ma J."/>
        </authorList>
    </citation>
    <scope>NUCLEOTIDE SEQUENCE [LARGE SCALE GENOMIC DNA]</scope>
    <source>
        <strain evidence="9 10">JCM 15914</strain>
    </source>
</reference>
<dbReference type="PANTHER" id="PTHR11108:SF1">
    <property type="entry name" value="FERROCHELATASE, MITOCHONDRIAL"/>
    <property type="match status" value="1"/>
</dbReference>
<evidence type="ECO:0000256" key="7">
    <source>
        <dbReference type="HAMAP-Rule" id="MF_00323"/>
    </source>
</evidence>
<keyword evidence="7" id="KW-0479">Metal-binding</keyword>
<dbReference type="InterPro" id="IPR001015">
    <property type="entry name" value="Ferrochelatase"/>
</dbReference>
<comment type="subcellular location">
    <subcellularLocation>
        <location evidence="7">Cytoplasm</location>
    </subcellularLocation>
</comment>
<keyword evidence="7" id="KW-0963">Cytoplasm</keyword>
<feature type="binding site" evidence="7">
    <location>
        <position position="141"/>
    </location>
    <ligand>
        <name>Fe-coproporphyrin III</name>
        <dbReference type="ChEBI" id="CHEBI:68438"/>
    </ligand>
</feature>
<dbReference type="CDD" id="cd03411">
    <property type="entry name" value="Ferrochelatase_N"/>
    <property type="match status" value="1"/>
</dbReference>
<protein>
    <recommendedName>
        <fullName evidence="7">Coproporphyrin III ferrochelatase</fullName>
        <ecNumber evidence="7">4.99.1.9</ecNumber>
    </recommendedName>
</protein>
<keyword evidence="5 7" id="KW-0627">Porphyrin biosynthesis</keyword>